<dbReference type="InterPro" id="IPR027887">
    <property type="entry name" value="DUF4464"/>
</dbReference>
<sequence length="239" mass="27678">MHRNLKASPQIEADKRLLQYENYEHYLDSLGTNQDECYLQSVEVARQVAELGYRSSGETLSRQQFERRLAAVYNYLYPPYTPYHATSEGMVKDDPLKIELALRERSNRVGILSTIIFIKLETKAGYEISGYLDYGDKLVLENWKPIFVGHKKIMPKLTDLGYYNWRSGKVVCNDSSHFKVKQDPSKGLIFQNRFDRKIINPAPGCNPGANTTRKRVYTPMYQLVILFDHVIESLTIIEK</sequence>
<dbReference type="PANTHER" id="PTHR33588">
    <property type="entry name" value="CILIA- AND FLAGELLA-ASSOCIATED PROTEIN 299"/>
    <property type="match status" value="1"/>
</dbReference>
<evidence type="ECO:0000256" key="5">
    <source>
        <dbReference type="ARBA" id="ARBA00022490"/>
    </source>
</evidence>
<dbReference type="EMBL" id="CAACVG010007062">
    <property type="protein sequence ID" value="VEN43429.1"/>
    <property type="molecule type" value="Genomic_DNA"/>
</dbReference>
<reference evidence="7 8" key="1">
    <citation type="submission" date="2019-01" db="EMBL/GenBank/DDBJ databases">
        <authorList>
            <person name="Sayadi A."/>
        </authorList>
    </citation>
    <scope>NUCLEOTIDE SEQUENCE [LARGE SCALE GENOMIC DNA]</scope>
</reference>
<keyword evidence="8" id="KW-1185">Reference proteome</keyword>
<evidence type="ECO:0000313" key="8">
    <source>
        <dbReference type="Proteomes" id="UP000410492"/>
    </source>
</evidence>
<dbReference type="Pfam" id="PF14713">
    <property type="entry name" value="DUF4464"/>
    <property type="match status" value="1"/>
</dbReference>
<comment type="subcellular location">
    <subcellularLocation>
        <location evidence="3">Cytoplasm</location>
    </subcellularLocation>
    <subcellularLocation>
        <location evidence="2">Nucleus</location>
    </subcellularLocation>
</comment>
<name>A0A653C762_CALMS</name>
<protein>
    <recommendedName>
        <fullName evidence="4">Cilia- and flagella-associated protein 299</fullName>
    </recommendedName>
</protein>
<proteinExistence type="predicted"/>
<dbReference type="OrthoDB" id="2136125at2759"/>
<gene>
    <name evidence="7" type="ORF">CALMAC_LOCUS6577</name>
</gene>
<evidence type="ECO:0000256" key="1">
    <source>
        <dbReference type="ARBA" id="ARBA00003056"/>
    </source>
</evidence>
<dbReference type="GO" id="GO:0005634">
    <property type="term" value="C:nucleus"/>
    <property type="evidence" value="ECO:0007669"/>
    <property type="project" value="UniProtKB-SubCell"/>
</dbReference>
<accession>A0A653C762</accession>
<dbReference type="PANTHER" id="PTHR33588:SF1">
    <property type="entry name" value="CILIA- AND FLAGELLA-ASSOCIATED PROTEIN 299"/>
    <property type="match status" value="1"/>
</dbReference>
<comment type="function">
    <text evidence="1">May be involved in spermatogenesis.</text>
</comment>
<dbReference type="GO" id="GO:0005737">
    <property type="term" value="C:cytoplasm"/>
    <property type="evidence" value="ECO:0007669"/>
    <property type="project" value="UniProtKB-SubCell"/>
</dbReference>
<evidence type="ECO:0000256" key="4">
    <source>
        <dbReference type="ARBA" id="ARBA00021436"/>
    </source>
</evidence>
<evidence type="ECO:0000256" key="3">
    <source>
        <dbReference type="ARBA" id="ARBA00004496"/>
    </source>
</evidence>
<evidence type="ECO:0000256" key="2">
    <source>
        <dbReference type="ARBA" id="ARBA00004123"/>
    </source>
</evidence>
<evidence type="ECO:0000313" key="7">
    <source>
        <dbReference type="EMBL" id="VEN43429.1"/>
    </source>
</evidence>
<dbReference type="AlphaFoldDB" id="A0A653C762"/>
<keyword evidence="6" id="KW-0539">Nucleus</keyword>
<keyword evidence="5" id="KW-0963">Cytoplasm</keyword>
<evidence type="ECO:0000256" key="6">
    <source>
        <dbReference type="ARBA" id="ARBA00023242"/>
    </source>
</evidence>
<organism evidence="7 8">
    <name type="scientific">Callosobruchus maculatus</name>
    <name type="common">Southern cowpea weevil</name>
    <name type="synonym">Pulse bruchid</name>
    <dbReference type="NCBI Taxonomy" id="64391"/>
    <lineage>
        <taxon>Eukaryota</taxon>
        <taxon>Metazoa</taxon>
        <taxon>Ecdysozoa</taxon>
        <taxon>Arthropoda</taxon>
        <taxon>Hexapoda</taxon>
        <taxon>Insecta</taxon>
        <taxon>Pterygota</taxon>
        <taxon>Neoptera</taxon>
        <taxon>Endopterygota</taxon>
        <taxon>Coleoptera</taxon>
        <taxon>Polyphaga</taxon>
        <taxon>Cucujiformia</taxon>
        <taxon>Chrysomeloidea</taxon>
        <taxon>Chrysomelidae</taxon>
        <taxon>Bruchinae</taxon>
        <taxon>Bruchini</taxon>
        <taxon>Callosobruchus</taxon>
    </lineage>
</organism>
<dbReference type="Proteomes" id="UP000410492">
    <property type="component" value="Unassembled WGS sequence"/>
</dbReference>